<keyword evidence="5" id="KW-0547">Nucleotide-binding</keyword>
<feature type="domain" description="Histidine kinase" evidence="10">
    <location>
        <begin position="452"/>
        <end position="708"/>
    </location>
</feature>
<dbReference type="CDD" id="cd00156">
    <property type="entry name" value="REC"/>
    <property type="match status" value="1"/>
</dbReference>
<dbReference type="Gene3D" id="3.30.450.20">
    <property type="entry name" value="PAS domain"/>
    <property type="match status" value="1"/>
</dbReference>
<evidence type="ECO:0000256" key="5">
    <source>
        <dbReference type="ARBA" id="ARBA00022741"/>
    </source>
</evidence>
<evidence type="ECO:0000256" key="7">
    <source>
        <dbReference type="ARBA" id="ARBA00022840"/>
    </source>
</evidence>
<dbReference type="InterPro" id="IPR011006">
    <property type="entry name" value="CheY-like_superfamily"/>
</dbReference>
<dbReference type="Pfam" id="PF00989">
    <property type="entry name" value="PAS"/>
    <property type="match status" value="1"/>
</dbReference>
<name>A0A7Z0VIP3_9GAMM</name>
<evidence type="ECO:0000259" key="10">
    <source>
        <dbReference type="PROSITE" id="PS50109"/>
    </source>
</evidence>
<evidence type="ECO:0000256" key="8">
    <source>
        <dbReference type="ARBA" id="ARBA00023012"/>
    </source>
</evidence>
<dbReference type="Pfam" id="PF00072">
    <property type="entry name" value="Response_reg"/>
    <property type="match status" value="1"/>
</dbReference>
<keyword evidence="7" id="KW-0067">ATP-binding</keyword>
<evidence type="ECO:0000256" key="2">
    <source>
        <dbReference type="ARBA" id="ARBA00012438"/>
    </source>
</evidence>
<dbReference type="Gene3D" id="3.30.565.10">
    <property type="entry name" value="Histidine kinase-like ATPase, C-terminal domain"/>
    <property type="match status" value="1"/>
</dbReference>
<dbReference type="SUPFAM" id="SSF55874">
    <property type="entry name" value="ATPase domain of HSP90 chaperone/DNA topoisomerase II/histidine kinase"/>
    <property type="match status" value="1"/>
</dbReference>
<keyword evidence="3 9" id="KW-0597">Phosphoprotein</keyword>
<dbReference type="Gene3D" id="3.30.450.40">
    <property type="match status" value="1"/>
</dbReference>
<feature type="domain" description="PAS" evidence="12">
    <location>
        <begin position="313"/>
        <end position="358"/>
    </location>
</feature>
<dbReference type="EC" id="2.7.13.3" evidence="2"/>
<dbReference type="SMART" id="SM00091">
    <property type="entry name" value="PAS"/>
    <property type="match status" value="1"/>
</dbReference>
<dbReference type="GO" id="GO:0006355">
    <property type="term" value="P:regulation of DNA-templated transcription"/>
    <property type="evidence" value="ECO:0007669"/>
    <property type="project" value="InterPro"/>
</dbReference>
<gene>
    <name evidence="14" type="ORF">CODIS_35790</name>
</gene>
<comment type="catalytic activity">
    <reaction evidence="1">
        <text>ATP + protein L-histidine = ADP + protein N-phospho-L-histidine.</text>
        <dbReference type="EC" id="2.7.13.3"/>
    </reaction>
</comment>
<protein>
    <recommendedName>
        <fullName evidence="2">histidine kinase</fullName>
        <ecNumber evidence="2">2.7.13.3</ecNumber>
    </recommendedName>
</protein>
<dbReference type="GO" id="GO:0000155">
    <property type="term" value="F:phosphorelay sensor kinase activity"/>
    <property type="evidence" value="ECO:0007669"/>
    <property type="project" value="InterPro"/>
</dbReference>
<proteinExistence type="predicted"/>
<dbReference type="InterPro" id="IPR001789">
    <property type="entry name" value="Sig_transdc_resp-reg_receiver"/>
</dbReference>
<evidence type="ECO:0000313" key="14">
    <source>
        <dbReference type="EMBL" id="ODJ86258.1"/>
    </source>
</evidence>
<sequence length="708" mass="78562">MPHDISPQKSTEIRVLLVDDDPDSAEDTAQLLLRMDSQQRIEYKTVELLADALKEIAQSHYDLILLDTGLADMPSPSAIRSLRDAFSCAPIIATQKYEDTELATMWMGEGADECLFMGVVDERVLNRVVQFAIKRYHTYSKLHQQSRTHHILNKLLSLSLQEMPFERLLEECLEVILSAPLTDMMHQGAIFVAENGSRQLKMLAHSNLDPQIVELCETIEFGQCLCGCAAESGEVQFADCVDDRHENRVVGMQPHGHYNVPIISKDHVLGVLALYLKEGHIRSQDEESFLRGVADTLAGIIERARTSNQLALAHEQNSRLLSSLTSILIGVDNRGCISHWNEQAAQTFGVVAEQVLGEPVANAPIGWDWSQAVNSILTSLGSEKQADRFEVRCKPMSGTNRLLSVCATPFIDESDDSNGFLLIADDVTEQKQLESEMQQMQKLQSIGQLAAGIAHEINTPIQYVGDNIRFLREAFEDIAEIINDEHEVVDTARSGSVPKELLSRLDDKIEEVDLEYLQEEVPKSIQQTLDGVDRVATIVRAMKEFSHPGSEEKTLTDINKAVDSTVTVARNVWKYHSEMQLELDPSLPQVRCIPGPINEVILNIIVNAAHAITDRMGDSGNMGLIKITTGREDNWVAIRIADSGTGIPEGAREHVFDPFFTTKDVGKGTGQGLSLSHKIIVDQHDGELSFETEMGVGTTFIIRLPLEG</sequence>
<dbReference type="Pfam" id="PF13185">
    <property type="entry name" value="GAF_2"/>
    <property type="match status" value="1"/>
</dbReference>
<evidence type="ECO:0000256" key="4">
    <source>
        <dbReference type="ARBA" id="ARBA00022679"/>
    </source>
</evidence>
<dbReference type="SMART" id="SM00448">
    <property type="entry name" value="REC"/>
    <property type="match status" value="1"/>
</dbReference>
<dbReference type="InterPro" id="IPR000700">
    <property type="entry name" value="PAS-assoc_C"/>
</dbReference>
<dbReference type="PROSITE" id="PS50109">
    <property type="entry name" value="HIS_KIN"/>
    <property type="match status" value="1"/>
</dbReference>
<dbReference type="PROSITE" id="PS50110">
    <property type="entry name" value="RESPONSE_REGULATORY"/>
    <property type="match status" value="1"/>
</dbReference>
<keyword evidence="4" id="KW-0808">Transferase</keyword>
<evidence type="ECO:0000259" key="11">
    <source>
        <dbReference type="PROSITE" id="PS50110"/>
    </source>
</evidence>
<dbReference type="GO" id="GO:0005524">
    <property type="term" value="F:ATP binding"/>
    <property type="evidence" value="ECO:0007669"/>
    <property type="project" value="UniProtKB-KW"/>
</dbReference>
<evidence type="ECO:0000256" key="6">
    <source>
        <dbReference type="ARBA" id="ARBA00022777"/>
    </source>
</evidence>
<dbReference type="Pfam" id="PF02518">
    <property type="entry name" value="HATPase_c"/>
    <property type="match status" value="1"/>
</dbReference>
<dbReference type="SUPFAM" id="SSF55781">
    <property type="entry name" value="GAF domain-like"/>
    <property type="match status" value="1"/>
</dbReference>
<feature type="domain" description="PAC" evidence="13">
    <location>
        <begin position="387"/>
        <end position="439"/>
    </location>
</feature>
<accession>A0A7Z0VIP3</accession>
<dbReference type="SUPFAM" id="SSF47384">
    <property type="entry name" value="Homodimeric domain of signal transducing histidine kinase"/>
    <property type="match status" value="1"/>
</dbReference>
<evidence type="ECO:0000259" key="12">
    <source>
        <dbReference type="PROSITE" id="PS50112"/>
    </source>
</evidence>
<evidence type="ECO:0000256" key="9">
    <source>
        <dbReference type="PROSITE-ProRule" id="PRU00169"/>
    </source>
</evidence>
<dbReference type="AlphaFoldDB" id="A0A7Z0VIP3"/>
<dbReference type="InterPro" id="IPR036097">
    <property type="entry name" value="HisK_dim/P_sf"/>
</dbReference>
<dbReference type="InterPro" id="IPR003661">
    <property type="entry name" value="HisK_dim/P_dom"/>
</dbReference>
<dbReference type="SMART" id="SM00387">
    <property type="entry name" value="HATPase_c"/>
    <property type="match status" value="1"/>
</dbReference>
<dbReference type="SUPFAM" id="SSF55785">
    <property type="entry name" value="PYP-like sensor domain (PAS domain)"/>
    <property type="match status" value="1"/>
</dbReference>
<dbReference type="NCBIfam" id="TIGR00229">
    <property type="entry name" value="sensory_box"/>
    <property type="match status" value="1"/>
</dbReference>
<dbReference type="InterPro" id="IPR005467">
    <property type="entry name" value="His_kinase_dom"/>
</dbReference>
<dbReference type="InterPro" id="IPR003018">
    <property type="entry name" value="GAF"/>
</dbReference>
<dbReference type="SMART" id="SM00065">
    <property type="entry name" value="GAF"/>
    <property type="match status" value="1"/>
</dbReference>
<keyword evidence="8" id="KW-0902">Two-component regulatory system</keyword>
<dbReference type="SUPFAM" id="SSF52172">
    <property type="entry name" value="CheY-like"/>
    <property type="match status" value="1"/>
</dbReference>
<dbReference type="InterPro" id="IPR000014">
    <property type="entry name" value="PAS"/>
</dbReference>
<dbReference type="OrthoDB" id="1931120at2"/>
<dbReference type="PRINTS" id="PR00344">
    <property type="entry name" value="BCTRLSENSOR"/>
</dbReference>
<feature type="domain" description="Response regulatory" evidence="11">
    <location>
        <begin position="14"/>
        <end position="132"/>
    </location>
</feature>
<dbReference type="CDD" id="cd00082">
    <property type="entry name" value="HisKA"/>
    <property type="match status" value="1"/>
</dbReference>
<dbReference type="Gene3D" id="1.10.287.130">
    <property type="match status" value="1"/>
</dbReference>
<dbReference type="PROSITE" id="PS50112">
    <property type="entry name" value="PAS"/>
    <property type="match status" value="1"/>
</dbReference>
<dbReference type="EMBL" id="MARB01000025">
    <property type="protein sequence ID" value="ODJ86258.1"/>
    <property type="molecule type" value="Genomic_DNA"/>
</dbReference>
<dbReference type="InterPro" id="IPR013767">
    <property type="entry name" value="PAS_fold"/>
</dbReference>
<evidence type="ECO:0000256" key="3">
    <source>
        <dbReference type="ARBA" id="ARBA00022553"/>
    </source>
</evidence>
<keyword evidence="15" id="KW-1185">Reference proteome</keyword>
<dbReference type="PANTHER" id="PTHR43065">
    <property type="entry name" value="SENSOR HISTIDINE KINASE"/>
    <property type="match status" value="1"/>
</dbReference>
<dbReference type="CDD" id="cd00130">
    <property type="entry name" value="PAS"/>
    <property type="match status" value="1"/>
</dbReference>
<dbReference type="RefSeq" id="WP_069127373.1">
    <property type="nucleotide sequence ID" value="NZ_MARB01000025.1"/>
</dbReference>
<dbReference type="PROSITE" id="PS50113">
    <property type="entry name" value="PAC"/>
    <property type="match status" value="1"/>
</dbReference>
<organism evidence="14 15">
    <name type="scientific">Candidatus Thiodiazotropha endolucinida</name>
    <dbReference type="NCBI Taxonomy" id="1655433"/>
    <lineage>
        <taxon>Bacteria</taxon>
        <taxon>Pseudomonadati</taxon>
        <taxon>Pseudomonadota</taxon>
        <taxon>Gammaproteobacteria</taxon>
        <taxon>Chromatiales</taxon>
        <taxon>Sedimenticolaceae</taxon>
        <taxon>Candidatus Thiodiazotropha</taxon>
    </lineage>
</organism>
<dbReference type="Proteomes" id="UP000094769">
    <property type="component" value="Unassembled WGS sequence"/>
</dbReference>
<evidence type="ECO:0000313" key="15">
    <source>
        <dbReference type="Proteomes" id="UP000094769"/>
    </source>
</evidence>
<dbReference type="InterPro" id="IPR029016">
    <property type="entry name" value="GAF-like_dom_sf"/>
</dbReference>
<dbReference type="InterPro" id="IPR003594">
    <property type="entry name" value="HATPase_dom"/>
</dbReference>
<dbReference type="InterPro" id="IPR035965">
    <property type="entry name" value="PAS-like_dom_sf"/>
</dbReference>
<feature type="modified residue" description="4-aspartylphosphate" evidence="9">
    <location>
        <position position="67"/>
    </location>
</feature>
<evidence type="ECO:0000259" key="13">
    <source>
        <dbReference type="PROSITE" id="PS50113"/>
    </source>
</evidence>
<comment type="caution">
    <text evidence="14">The sequence shown here is derived from an EMBL/GenBank/DDBJ whole genome shotgun (WGS) entry which is preliminary data.</text>
</comment>
<evidence type="ECO:0000256" key="1">
    <source>
        <dbReference type="ARBA" id="ARBA00000085"/>
    </source>
</evidence>
<dbReference type="Gene3D" id="3.40.50.2300">
    <property type="match status" value="1"/>
</dbReference>
<keyword evidence="6" id="KW-0418">Kinase</keyword>
<reference evidence="14 15" key="1">
    <citation type="submission" date="2016-06" db="EMBL/GenBank/DDBJ databases">
        <title>Genome sequence of endosymbiont of Candidatus Endolucinida thiodiazotropha.</title>
        <authorList>
            <person name="Poehlein A."/>
            <person name="Koenig S."/>
            <person name="Heiden S.E."/>
            <person name="Thuermer A."/>
            <person name="Voget S."/>
            <person name="Daniel R."/>
            <person name="Markert S."/>
            <person name="Gros O."/>
            <person name="Schweder T."/>
        </authorList>
    </citation>
    <scope>NUCLEOTIDE SEQUENCE [LARGE SCALE GENOMIC DNA]</scope>
    <source>
        <strain evidence="14 15">COS</strain>
    </source>
</reference>
<dbReference type="PANTHER" id="PTHR43065:SF46">
    <property type="entry name" value="C4-DICARBOXYLATE TRANSPORT SENSOR PROTEIN DCTB"/>
    <property type="match status" value="1"/>
</dbReference>
<dbReference type="InterPro" id="IPR036890">
    <property type="entry name" value="HATPase_C_sf"/>
</dbReference>
<dbReference type="InterPro" id="IPR004358">
    <property type="entry name" value="Sig_transdc_His_kin-like_C"/>
</dbReference>